<gene>
    <name evidence="1" type="ORF">HHU12_27460</name>
</gene>
<organism evidence="1 2">
    <name type="scientific">Flammeovirga aprica JL-4</name>
    <dbReference type="NCBI Taxonomy" id="694437"/>
    <lineage>
        <taxon>Bacteria</taxon>
        <taxon>Pseudomonadati</taxon>
        <taxon>Bacteroidota</taxon>
        <taxon>Cytophagia</taxon>
        <taxon>Cytophagales</taxon>
        <taxon>Flammeovirgaceae</taxon>
        <taxon>Flammeovirga</taxon>
    </lineage>
</organism>
<evidence type="ECO:0000313" key="2">
    <source>
        <dbReference type="Proteomes" id="UP000576082"/>
    </source>
</evidence>
<evidence type="ECO:0000313" key="1">
    <source>
        <dbReference type="EMBL" id="NME71734.1"/>
    </source>
</evidence>
<protein>
    <submittedName>
        <fullName evidence="1">WbqC family protein</fullName>
    </submittedName>
</protein>
<dbReference type="Pfam" id="PF08889">
    <property type="entry name" value="WbqC"/>
    <property type="match status" value="1"/>
</dbReference>
<sequence length="208" mass="24254">MKVLIDLHYFPNLEYFTILAHCDTVYIEKFETFQKQSFRNRCFIKTAQKVDRLSVPVVGANKGKPMRKIKVNQNDNWAVKHWRSILSAYGRSPYYEYYEEAIKTTLLSEEESLFELNISLLKCVIKLLGLRTKVEITNTYKKEPEDEIVDLRNKVTATDSSTFVNEISYIQVFGDTFDRNLSILDLLFCEGPNAINILKSQNSQLIHH</sequence>
<dbReference type="Proteomes" id="UP000576082">
    <property type="component" value="Unassembled WGS sequence"/>
</dbReference>
<dbReference type="InterPro" id="IPR014985">
    <property type="entry name" value="WbqC"/>
</dbReference>
<dbReference type="RefSeq" id="WP_169659940.1">
    <property type="nucleotide sequence ID" value="NZ_JABANE010000111.1"/>
</dbReference>
<reference evidence="1 2" key="1">
    <citation type="submission" date="2020-04" db="EMBL/GenBank/DDBJ databases">
        <title>Flammeovirga sp. SR4, a novel species isolated from seawater.</title>
        <authorList>
            <person name="Wang X."/>
        </authorList>
    </citation>
    <scope>NUCLEOTIDE SEQUENCE [LARGE SCALE GENOMIC DNA]</scope>
    <source>
        <strain evidence="1 2">ATCC 23126</strain>
    </source>
</reference>
<dbReference type="EMBL" id="JABANE010000111">
    <property type="protein sequence ID" value="NME71734.1"/>
    <property type="molecule type" value="Genomic_DNA"/>
</dbReference>
<comment type="caution">
    <text evidence="1">The sequence shown here is derived from an EMBL/GenBank/DDBJ whole genome shotgun (WGS) entry which is preliminary data.</text>
</comment>
<dbReference type="AlphaFoldDB" id="A0A7X9RZU8"/>
<proteinExistence type="predicted"/>
<accession>A0A7X9RZU8</accession>
<name>A0A7X9RZU8_9BACT</name>
<keyword evidence="2" id="KW-1185">Reference proteome</keyword>